<proteinExistence type="predicted"/>
<protein>
    <recommendedName>
        <fullName evidence="3">Lipoprotein</fullName>
    </recommendedName>
</protein>
<dbReference type="EMBL" id="CAJRAF010000002">
    <property type="protein sequence ID" value="CAG5003614.1"/>
    <property type="molecule type" value="Genomic_DNA"/>
</dbReference>
<keyword evidence="2" id="KW-1185">Reference proteome</keyword>
<gene>
    <name evidence="1" type="ORF">DYBT9275_03192</name>
</gene>
<dbReference type="RefSeq" id="WP_215239725.1">
    <property type="nucleotide sequence ID" value="NZ_CAJRAF010000002.1"/>
</dbReference>
<evidence type="ECO:0008006" key="3">
    <source>
        <dbReference type="Google" id="ProtNLM"/>
    </source>
</evidence>
<dbReference type="Proteomes" id="UP000680038">
    <property type="component" value="Unassembled WGS sequence"/>
</dbReference>
<evidence type="ECO:0000313" key="2">
    <source>
        <dbReference type="Proteomes" id="UP000680038"/>
    </source>
</evidence>
<dbReference type="AlphaFoldDB" id="A0A916JEG1"/>
<name>A0A916JEG1_9BACT</name>
<sequence length="149" mass="16556">MKRLLLGIMLVSTISACNNSSVDKKDPNEIYYKETVSINDVPRSTLTFFEVEDSRCPEGVQCIWAGNATVDLALSGVTTEGGVTKHVTMCLGDCHTISPTTGFQVTDTLDENFAGQKYRFILESVNPKARLDSTRKKQDYSIVLKIEKR</sequence>
<comment type="caution">
    <text evidence="1">The sequence shown here is derived from an EMBL/GenBank/DDBJ whole genome shotgun (WGS) entry which is preliminary data.</text>
</comment>
<organism evidence="1 2">
    <name type="scientific">Dyadobacter helix</name>
    <dbReference type="NCBI Taxonomy" id="2822344"/>
    <lineage>
        <taxon>Bacteria</taxon>
        <taxon>Pseudomonadati</taxon>
        <taxon>Bacteroidota</taxon>
        <taxon>Cytophagia</taxon>
        <taxon>Cytophagales</taxon>
        <taxon>Spirosomataceae</taxon>
        <taxon>Dyadobacter</taxon>
    </lineage>
</organism>
<evidence type="ECO:0000313" key="1">
    <source>
        <dbReference type="EMBL" id="CAG5003614.1"/>
    </source>
</evidence>
<reference evidence="1" key="1">
    <citation type="submission" date="2021-04" db="EMBL/GenBank/DDBJ databases">
        <authorList>
            <person name="Rodrigo-Torres L."/>
            <person name="Arahal R. D."/>
            <person name="Lucena T."/>
        </authorList>
    </citation>
    <scope>NUCLEOTIDE SEQUENCE</scope>
    <source>
        <strain evidence="1">CECT 9275</strain>
    </source>
</reference>
<accession>A0A916JEG1</accession>
<dbReference type="PROSITE" id="PS51257">
    <property type="entry name" value="PROKAR_LIPOPROTEIN"/>
    <property type="match status" value="1"/>
</dbReference>